<evidence type="ECO:0000313" key="2">
    <source>
        <dbReference type="Proteomes" id="UP000076512"/>
    </source>
</evidence>
<organism evidence="1 2">
    <name type="scientific">Nocardia terpenica</name>
    <dbReference type="NCBI Taxonomy" id="455432"/>
    <lineage>
        <taxon>Bacteria</taxon>
        <taxon>Bacillati</taxon>
        <taxon>Actinomycetota</taxon>
        <taxon>Actinomycetes</taxon>
        <taxon>Mycobacteriales</taxon>
        <taxon>Nocardiaceae</taxon>
        <taxon>Nocardia</taxon>
    </lineage>
</organism>
<reference evidence="1 2" key="1">
    <citation type="submission" date="2016-04" db="EMBL/GenBank/DDBJ databases">
        <authorList>
            <person name="Evans L.H."/>
            <person name="Alamgir A."/>
            <person name="Owens N."/>
            <person name="Weber N.D."/>
            <person name="Virtaneva K."/>
            <person name="Barbian K."/>
            <person name="Babar A."/>
            <person name="Rosenke K."/>
        </authorList>
    </citation>
    <scope>NUCLEOTIDE SEQUENCE [LARGE SCALE GENOMIC DNA]</scope>
    <source>
        <strain evidence="1 2">IFM 0406</strain>
    </source>
</reference>
<dbReference type="AlphaFoldDB" id="A0A164L3R1"/>
<gene>
    <name evidence="1" type="ORF">AWN90_37790</name>
</gene>
<name>A0A164L3R1_9NOCA</name>
<evidence type="ECO:0000313" key="1">
    <source>
        <dbReference type="EMBL" id="KZM71990.1"/>
    </source>
</evidence>
<keyword evidence="2" id="KW-1185">Reference proteome</keyword>
<protein>
    <submittedName>
        <fullName evidence="1">Uncharacterized protein</fullName>
    </submittedName>
</protein>
<accession>A0A164L3R1</accession>
<dbReference type="Proteomes" id="UP000076512">
    <property type="component" value="Unassembled WGS sequence"/>
</dbReference>
<sequence>MVALQVSRAQWKAAHSWRRVAELIEGDVVEPAVGEQLQRGIDQRLPGALLLAFQQRQPVDRG</sequence>
<comment type="caution">
    <text evidence="1">The sequence shown here is derived from an EMBL/GenBank/DDBJ whole genome shotgun (WGS) entry which is preliminary data.</text>
</comment>
<proteinExistence type="predicted"/>
<dbReference type="EMBL" id="LWGR01000010">
    <property type="protein sequence ID" value="KZM71990.1"/>
    <property type="molecule type" value="Genomic_DNA"/>
</dbReference>